<proteinExistence type="predicted"/>
<dbReference type="AlphaFoldDB" id="A0AAV4N907"/>
<feature type="compositionally biased region" description="Basic and acidic residues" evidence="1">
    <location>
        <begin position="30"/>
        <end position="45"/>
    </location>
</feature>
<feature type="compositionally biased region" description="Basic and acidic residues" evidence="1">
    <location>
        <begin position="52"/>
        <end position="65"/>
    </location>
</feature>
<dbReference type="EMBL" id="BPLR01003113">
    <property type="protein sequence ID" value="GIX81292.1"/>
    <property type="molecule type" value="Genomic_DNA"/>
</dbReference>
<keyword evidence="3" id="KW-1185">Reference proteome</keyword>
<gene>
    <name evidence="2" type="ORF">CEXT_734441</name>
</gene>
<evidence type="ECO:0000256" key="1">
    <source>
        <dbReference type="SAM" id="MobiDB-lite"/>
    </source>
</evidence>
<dbReference type="Proteomes" id="UP001054945">
    <property type="component" value="Unassembled WGS sequence"/>
</dbReference>
<feature type="compositionally biased region" description="Basic and acidic residues" evidence="1">
    <location>
        <begin position="14"/>
        <end position="23"/>
    </location>
</feature>
<feature type="region of interest" description="Disordered" evidence="1">
    <location>
        <begin position="1"/>
        <end position="80"/>
    </location>
</feature>
<protein>
    <submittedName>
        <fullName evidence="2">Uncharacterized protein</fullName>
    </submittedName>
</protein>
<name>A0AAV4N907_CAEEX</name>
<evidence type="ECO:0000313" key="3">
    <source>
        <dbReference type="Proteomes" id="UP001054945"/>
    </source>
</evidence>
<sequence>MNRVKSSNPMEGVNKMKDTKRTESSQIRQPHMEGVNKVKDTKRTESSQIRQPHMEGVNKVKDTKKNKIKSNQTTPHGRSK</sequence>
<evidence type="ECO:0000313" key="2">
    <source>
        <dbReference type="EMBL" id="GIX81292.1"/>
    </source>
</evidence>
<organism evidence="2 3">
    <name type="scientific">Caerostris extrusa</name>
    <name type="common">Bark spider</name>
    <name type="synonym">Caerostris bankana</name>
    <dbReference type="NCBI Taxonomy" id="172846"/>
    <lineage>
        <taxon>Eukaryota</taxon>
        <taxon>Metazoa</taxon>
        <taxon>Ecdysozoa</taxon>
        <taxon>Arthropoda</taxon>
        <taxon>Chelicerata</taxon>
        <taxon>Arachnida</taxon>
        <taxon>Araneae</taxon>
        <taxon>Araneomorphae</taxon>
        <taxon>Entelegynae</taxon>
        <taxon>Araneoidea</taxon>
        <taxon>Araneidae</taxon>
        <taxon>Caerostris</taxon>
    </lineage>
</organism>
<reference evidence="2 3" key="1">
    <citation type="submission" date="2021-06" db="EMBL/GenBank/DDBJ databases">
        <title>Caerostris extrusa draft genome.</title>
        <authorList>
            <person name="Kono N."/>
            <person name="Arakawa K."/>
        </authorList>
    </citation>
    <scope>NUCLEOTIDE SEQUENCE [LARGE SCALE GENOMIC DNA]</scope>
</reference>
<accession>A0AAV4N907</accession>
<comment type="caution">
    <text evidence="2">The sequence shown here is derived from an EMBL/GenBank/DDBJ whole genome shotgun (WGS) entry which is preliminary data.</text>
</comment>